<keyword evidence="3" id="KW-1185">Reference proteome</keyword>
<reference evidence="2" key="1">
    <citation type="submission" date="2021-02" db="EMBL/GenBank/DDBJ databases">
        <authorList>
            <person name="Dougan E. K."/>
            <person name="Rhodes N."/>
            <person name="Thang M."/>
            <person name="Chan C."/>
        </authorList>
    </citation>
    <scope>NUCLEOTIDE SEQUENCE</scope>
</reference>
<proteinExistence type="predicted"/>
<protein>
    <submittedName>
        <fullName evidence="2">Psma1 protein</fullName>
    </submittedName>
</protein>
<evidence type="ECO:0000313" key="2">
    <source>
        <dbReference type="EMBL" id="CAE7372464.1"/>
    </source>
</evidence>
<dbReference type="AlphaFoldDB" id="A0A812PRJ1"/>
<organism evidence="2 3">
    <name type="scientific">Symbiodinium natans</name>
    <dbReference type="NCBI Taxonomy" id="878477"/>
    <lineage>
        <taxon>Eukaryota</taxon>
        <taxon>Sar</taxon>
        <taxon>Alveolata</taxon>
        <taxon>Dinophyceae</taxon>
        <taxon>Suessiales</taxon>
        <taxon>Symbiodiniaceae</taxon>
        <taxon>Symbiodinium</taxon>
    </lineage>
</organism>
<evidence type="ECO:0000256" key="1">
    <source>
        <dbReference type="SAM" id="SignalP"/>
    </source>
</evidence>
<sequence>MAPGRGATAAAACTACFLLLIVLLLGRRCAFRLPTSAFVPPPAGLAPWADRSLEVFGVLVAAAPRVDPRTLLHAAAVLAEFLDQDQDGFADVPEVSWQLQEHQAVVLLLADEDEYLTGAGAVEGLESEVIKNDNPGWNCSVRGVFVFSELFQTETRRKDGEDAAWEEILHLITHVGYGCAFPERWGFQQISEKGIRSELSRALDIALGSCPPSYTGRQGRKERDCHYFYEGGRSCSPSLEHEYSHCTQELLRLHDPEGFRLAGLLPQGLPRGLYRPAHSIWGDLDDLCPF</sequence>
<dbReference type="EMBL" id="CAJNDS010002207">
    <property type="protein sequence ID" value="CAE7372464.1"/>
    <property type="molecule type" value="Genomic_DNA"/>
</dbReference>
<dbReference type="OrthoDB" id="328957at2759"/>
<evidence type="ECO:0000313" key="3">
    <source>
        <dbReference type="Proteomes" id="UP000604046"/>
    </source>
</evidence>
<gene>
    <name evidence="2" type="primary">Psma1</name>
    <name evidence="2" type="ORF">SNAT2548_LOCUS20340</name>
</gene>
<name>A0A812PRJ1_9DINO</name>
<dbReference type="Proteomes" id="UP000604046">
    <property type="component" value="Unassembled WGS sequence"/>
</dbReference>
<feature type="chain" id="PRO_5032782158" evidence="1">
    <location>
        <begin position="31"/>
        <end position="290"/>
    </location>
</feature>
<comment type="caution">
    <text evidence="2">The sequence shown here is derived from an EMBL/GenBank/DDBJ whole genome shotgun (WGS) entry which is preliminary data.</text>
</comment>
<accession>A0A812PRJ1</accession>
<keyword evidence="1" id="KW-0732">Signal</keyword>
<feature type="signal peptide" evidence="1">
    <location>
        <begin position="1"/>
        <end position="30"/>
    </location>
</feature>